<organism evidence="1 2">
    <name type="scientific">Dyadobacter luteus</name>
    <dbReference type="NCBI Taxonomy" id="2259619"/>
    <lineage>
        <taxon>Bacteria</taxon>
        <taxon>Pseudomonadati</taxon>
        <taxon>Bacteroidota</taxon>
        <taxon>Cytophagia</taxon>
        <taxon>Cytophagales</taxon>
        <taxon>Spirosomataceae</taxon>
        <taxon>Dyadobacter</taxon>
    </lineage>
</organism>
<protein>
    <submittedName>
        <fullName evidence="1">Uncharacterized protein</fullName>
    </submittedName>
</protein>
<sequence>MLINVFNRQQNRVFNTYLEKYGKHKSVLWLLFGLYENYFQPFAIYFNLSISSNLPALEAYLGYPGLHQSKKIKNTSTTL</sequence>
<dbReference type="AlphaFoldDB" id="A0A3D8YDU5"/>
<keyword evidence="2" id="KW-1185">Reference proteome</keyword>
<comment type="caution">
    <text evidence="1">The sequence shown here is derived from an EMBL/GenBank/DDBJ whole genome shotgun (WGS) entry which is preliminary data.</text>
</comment>
<proteinExistence type="predicted"/>
<evidence type="ECO:0000313" key="1">
    <source>
        <dbReference type="EMBL" id="REA62368.1"/>
    </source>
</evidence>
<evidence type="ECO:0000313" key="2">
    <source>
        <dbReference type="Proteomes" id="UP000256373"/>
    </source>
</evidence>
<dbReference type="Proteomes" id="UP000256373">
    <property type="component" value="Unassembled WGS sequence"/>
</dbReference>
<accession>A0A3D8YDU5</accession>
<name>A0A3D8YDU5_9BACT</name>
<dbReference type="EMBL" id="QNUL01000005">
    <property type="protein sequence ID" value="REA62368.1"/>
    <property type="molecule type" value="Genomic_DNA"/>
</dbReference>
<reference evidence="1 2" key="1">
    <citation type="submission" date="2018-07" db="EMBL/GenBank/DDBJ databases">
        <title>Dyadobacter roseus sp. nov., isolated from rose rhizosphere soil.</title>
        <authorList>
            <person name="Chen L."/>
        </authorList>
    </citation>
    <scope>NUCLEOTIDE SEQUENCE [LARGE SCALE GENOMIC DNA]</scope>
    <source>
        <strain evidence="1 2">RS19</strain>
    </source>
</reference>
<gene>
    <name evidence="1" type="ORF">DSL64_08885</name>
</gene>